<evidence type="ECO:0000313" key="2">
    <source>
        <dbReference type="EMBL" id="KAK3777905.1"/>
    </source>
</evidence>
<feature type="non-terminal residue" evidence="2">
    <location>
        <position position="1"/>
    </location>
</feature>
<name>A0AAE0ZYI7_9GAST</name>
<comment type="caution">
    <text evidence="2">The sequence shown here is derived from an EMBL/GenBank/DDBJ whole genome shotgun (WGS) entry which is preliminary data.</text>
</comment>
<proteinExistence type="predicted"/>
<evidence type="ECO:0000256" key="1">
    <source>
        <dbReference type="SAM" id="MobiDB-lite"/>
    </source>
</evidence>
<gene>
    <name evidence="2" type="ORF">RRG08_007006</name>
</gene>
<feature type="region of interest" description="Disordered" evidence="1">
    <location>
        <begin position="1"/>
        <end position="28"/>
    </location>
</feature>
<protein>
    <submittedName>
        <fullName evidence="2">Uncharacterized protein</fullName>
    </submittedName>
</protein>
<organism evidence="2 3">
    <name type="scientific">Elysia crispata</name>
    <name type="common">lettuce slug</name>
    <dbReference type="NCBI Taxonomy" id="231223"/>
    <lineage>
        <taxon>Eukaryota</taxon>
        <taxon>Metazoa</taxon>
        <taxon>Spiralia</taxon>
        <taxon>Lophotrochozoa</taxon>
        <taxon>Mollusca</taxon>
        <taxon>Gastropoda</taxon>
        <taxon>Heterobranchia</taxon>
        <taxon>Euthyneura</taxon>
        <taxon>Panpulmonata</taxon>
        <taxon>Sacoglossa</taxon>
        <taxon>Placobranchoidea</taxon>
        <taxon>Plakobranchidae</taxon>
        <taxon>Elysia</taxon>
    </lineage>
</organism>
<evidence type="ECO:0000313" key="3">
    <source>
        <dbReference type="Proteomes" id="UP001283361"/>
    </source>
</evidence>
<dbReference type="Proteomes" id="UP001283361">
    <property type="component" value="Unassembled WGS sequence"/>
</dbReference>
<dbReference type="AlphaFoldDB" id="A0AAE0ZYI7"/>
<keyword evidence="3" id="KW-1185">Reference proteome</keyword>
<reference evidence="2" key="1">
    <citation type="journal article" date="2023" name="G3 (Bethesda)">
        <title>A reference genome for the long-term kleptoplast-retaining sea slug Elysia crispata morphotype clarki.</title>
        <authorList>
            <person name="Eastman K.E."/>
            <person name="Pendleton A.L."/>
            <person name="Shaikh M.A."/>
            <person name="Suttiyut T."/>
            <person name="Ogas R."/>
            <person name="Tomko P."/>
            <person name="Gavelis G."/>
            <person name="Widhalm J.R."/>
            <person name="Wisecaver J.H."/>
        </authorList>
    </citation>
    <scope>NUCLEOTIDE SEQUENCE</scope>
    <source>
        <strain evidence="2">ECLA1</strain>
    </source>
</reference>
<dbReference type="EMBL" id="JAWDGP010003057">
    <property type="protein sequence ID" value="KAK3777905.1"/>
    <property type="molecule type" value="Genomic_DNA"/>
</dbReference>
<sequence length="28" mass="3086">VPETEDRTGVLMSWDPPGSTEKAVKREA</sequence>
<accession>A0AAE0ZYI7</accession>